<dbReference type="Proteomes" id="UP000305647">
    <property type="component" value="Unassembled WGS sequence"/>
</dbReference>
<proteinExistence type="inferred from homology"/>
<keyword evidence="3" id="KW-1133">Transmembrane helix</keyword>
<dbReference type="PANTHER" id="PTHR16255">
    <property type="entry name" value="REQUIRED FOR MEIOTIC NUCLEAR DIVISION PROTEIN 1 HOMOLOG"/>
    <property type="match status" value="1"/>
</dbReference>
<feature type="region of interest" description="Disordered" evidence="2">
    <location>
        <begin position="1"/>
        <end position="26"/>
    </location>
</feature>
<keyword evidence="3" id="KW-0472">Membrane</keyword>
<evidence type="ECO:0000256" key="3">
    <source>
        <dbReference type="SAM" id="Phobius"/>
    </source>
</evidence>
<feature type="compositionally biased region" description="Polar residues" evidence="2">
    <location>
        <begin position="1"/>
        <end position="20"/>
    </location>
</feature>
<dbReference type="PANTHER" id="PTHR16255:SF4">
    <property type="entry name" value="SPORULATION PROTEIN RMD8"/>
    <property type="match status" value="1"/>
</dbReference>
<evidence type="ECO:0000313" key="7">
    <source>
        <dbReference type="Proteomes" id="UP000305647"/>
    </source>
</evidence>
<gene>
    <name evidence="6" type="ORF">E3Q01_02301</name>
    <name evidence="5" type="ORF">E3Q10_02107</name>
</gene>
<feature type="compositionally biased region" description="Basic residues" evidence="2">
    <location>
        <begin position="573"/>
        <end position="583"/>
    </location>
</feature>
<evidence type="ECO:0000313" key="6">
    <source>
        <dbReference type="EMBL" id="TIC65147.1"/>
    </source>
</evidence>
<dbReference type="InterPro" id="IPR003734">
    <property type="entry name" value="DUF155"/>
</dbReference>
<dbReference type="EMBL" id="SPRX01000026">
    <property type="protein sequence ID" value="TIC65147.1"/>
    <property type="molecule type" value="Genomic_DNA"/>
</dbReference>
<name>A0A4T0LP92_9BASI</name>
<protein>
    <submittedName>
        <fullName evidence="6">DUF155-domain-containing protein</fullName>
    </submittedName>
</protein>
<evidence type="ECO:0000313" key="8">
    <source>
        <dbReference type="Proteomes" id="UP000310708"/>
    </source>
</evidence>
<sequence length="589" mass="66647">MRKPITSISLTMNNHQQPSSGRRVKVPLPGIAKTAYDLRNPRPHKDELRIPQIAQIKQSAAFMGRGTPPRGPPKQSLPVRTSKVTQKHVLLPDEIQTRPLPYEEARRPPTNIEQQQQQEEVEARFRLAERMSKEERESEGHHRLTAYAVGERYKMKSLAAFSKREHGAWARQYDEAIYTVYHLPLLPGYSATTTLRSSAPIMSPGGGSIIDQYEEADELPQHAEIEHHNEQHYDDLSHSPPRIDHQGFINETVGDGRSGNGVSNIGDVSPSPDDVAVHADMKSASHKTQRQKRNWRRRLESINDTVAEIIHFDYGVSVFYNMTEAQENDILHDMVNAGVVVRPLQPENREIEQCHYGQDSNIPSSRIFNDFFTFKTNSHYLKLSLAHALAQSTKLSAFEELTLGVLDSASTIPKELAATGTLALDRRQAIQLTGKLFKLRVDVNLVSNVLDVPELFWSEAGLKALYDAGREYFEIGARVQTLNERLAVASDLLDIIHEHVNEQGMSRITIIIIWLIVIACLVAVGEVWIDKRHADKLTEHIGWRKINAACVAAWQCDDDAAFNRLSWSGGHPTSHHRRTKTRTKQQLYR</sequence>
<feature type="transmembrane region" description="Helical" evidence="3">
    <location>
        <begin position="508"/>
        <end position="529"/>
    </location>
</feature>
<evidence type="ECO:0000256" key="2">
    <source>
        <dbReference type="SAM" id="MobiDB-lite"/>
    </source>
</evidence>
<reference evidence="7 8" key="1">
    <citation type="submission" date="2019-03" db="EMBL/GenBank/DDBJ databases">
        <title>Sequencing 25 genomes of Wallemia mellicola.</title>
        <authorList>
            <person name="Gostincar C."/>
        </authorList>
    </citation>
    <scope>NUCLEOTIDE SEQUENCE [LARGE SCALE GENOMIC DNA]</scope>
    <source>
        <strain evidence="6 8">EXF-757</strain>
        <strain evidence="5 7">EXF-8738</strain>
    </source>
</reference>
<accession>A0A4T0LP92</accession>
<feature type="domain" description="DUF155" evidence="4">
    <location>
        <begin position="309"/>
        <end position="483"/>
    </location>
</feature>
<dbReference type="InterPro" id="IPR051624">
    <property type="entry name" value="RMD1/Sad1-interacting"/>
</dbReference>
<comment type="caution">
    <text evidence="6">The sequence shown here is derived from an EMBL/GenBank/DDBJ whole genome shotgun (WGS) entry which is preliminary data.</text>
</comment>
<evidence type="ECO:0000256" key="1">
    <source>
        <dbReference type="ARBA" id="ARBA00008306"/>
    </source>
</evidence>
<dbReference type="AlphaFoldDB" id="A0A4T0LP92"/>
<dbReference type="Proteomes" id="UP000310708">
    <property type="component" value="Unassembled WGS sequence"/>
</dbReference>
<comment type="similarity">
    <text evidence="1">Belongs to the RMD1/sif2 family.</text>
</comment>
<keyword evidence="3" id="KW-0812">Transmembrane</keyword>
<dbReference type="EMBL" id="SPRO01000019">
    <property type="protein sequence ID" value="TIC30396.1"/>
    <property type="molecule type" value="Genomic_DNA"/>
</dbReference>
<feature type="region of interest" description="Disordered" evidence="2">
    <location>
        <begin position="570"/>
        <end position="589"/>
    </location>
</feature>
<dbReference type="Pfam" id="PF02582">
    <property type="entry name" value="DUF155"/>
    <property type="match status" value="1"/>
</dbReference>
<dbReference type="GO" id="GO:0005739">
    <property type="term" value="C:mitochondrion"/>
    <property type="evidence" value="ECO:0007669"/>
    <property type="project" value="UniProtKB-ARBA"/>
</dbReference>
<organism evidence="6 8">
    <name type="scientific">Wallemia mellicola</name>
    <dbReference type="NCBI Taxonomy" id="1708541"/>
    <lineage>
        <taxon>Eukaryota</taxon>
        <taxon>Fungi</taxon>
        <taxon>Dikarya</taxon>
        <taxon>Basidiomycota</taxon>
        <taxon>Wallemiomycotina</taxon>
        <taxon>Wallemiomycetes</taxon>
        <taxon>Wallemiales</taxon>
        <taxon>Wallemiaceae</taxon>
        <taxon>Wallemia</taxon>
    </lineage>
</organism>
<evidence type="ECO:0000313" key="5">
    <source>
        <dbReference type="EMBL" id="TIC30396.1"/>
    </source>
</evidence>
<evidence type="ECO:0000259" key="4">
    <source>
        <dbReference type="Pfam" id="PF02582"/>
    </source>
</evidence>